<name>A0ABP7AGI6_9ACTN</name>
<comment type="caution">
    <text evidence="6">The sequence shown here is derived from an EMBL/GenBank/DDBJ whole genome shotgun (WGS) entry which is preliminary data.</text>
</comment>
<gene>
    <name evidence="6" type="ORF">GCM10022236_38020</name>
</gene>
<dbReference type="Gene3D" id="3.40.50.20">
    <property type="match status" value="1"/>
</dbReference>
<evidence type="ECO:0000256" key="4">
    <source>
        <dbReference type="PROSITE-ProRule" id="PRU00409"/>
    </source>
</evidence>
<evidence type="ECO:0000256" key="3">
    <source>
        <dbReference type="ARBA" id="ARBA00022840"/>
    </source>
</evidence>
<dbReference type="RefSeq" id="WP_344807511.1">
    <property type="nucleotide sequence ID" value="NZ_BAABAB010000028.1"/>
</dbReference>
<evidence type="ECO:0000259" key="5">
    <source>
        <dbReference type="PROSITE" id="PS50975"/>
    </source>
</evidence>
<dbReference type="Gene3D" id="3.30.470.20">
    <property type="entry name" value="ATP-grasp fold, B domain"/>
    <property type="match status" value="1"/>
</dbReference>
<keyword evidence="3 4" id="KW-0067">ATP-binding</keyword>
<dbReference type="Gene3D" id="3.30.1490.20">
    <property type="entry name" value="ATP-grasp fold, A domain"/>
    <property type="match status" value="1"/>
</dbReference>
<evidence type="ECO:0000313" key="7">
    <source>
        <dbReference type="Proteomes" id="UP001501490"/>
    </source>
</evidence>
<protein>
    <submittedName>
        <fullName evidence="6">ATP-grasp domain-containing protein</fullName>
    </submittedName>
</protein>
<sequence>MVVAAFVAPYLLEATARFVLCAARIPGVRLGVITTEPVDRLSPELREALAGHWRVEDALDPQQIADAVRGLAGQLGGPVERLIGALEQLQVPLAEVRDALGIPGMTAEVARNVRDKSRMKSVLRAAGVPCARHQLVSRTEEATNFLAEVGLPLVAKPPDGAGAKATYRLDTEADFASWLGAARANPAEIWLLEEFLTGREHTFDSVTVGGETLWSSISDYQPPPLEVLRTPWVQWTVLLPRDIGGAEYDAIKQIGPAALRALGVDTAFTHMEWFERPDGSVAVSEVGARPPGAQLASMIGFSHGVDFYTLWAELVLLDRFEPPDRIFATGTAYLRGMGRGVVRTVHGVDEVQHDIGELVVDARLPRPGQPASTSYEGEGFVTVRHTDTAVVRQALDRIITGLRVELEEVL</sequence>
<evidence type="ECO:0000313" key="6">
    <source>
        <dbReference type="EMBL" id="GAA3631837.1"/>
    </source>
</evidence>
<keyword evidence="2 4" id="KW-0547">Nucleotide-binding</keyword>
<dbReference type="PANTHER" id="PTHR43585:SF2">
    <property type="entry name" value="ATP-GRASP ENZYME FSQD"/>
    <property type="match status" value="1"/>
</dbReference>
<dbReference type="InterPro" id="IPR011761">
    <property type="entry name" value="ATP-grasp"/>
</dbReference>
<dbReference type="InterPro" id="IPR013815">
    <property type="entry name" value="ATP_grasp_subdomain_1"/>
</dbReference>
<evidence type="ECO:0000256" key="1">
    <source>
        <dbReference type="ARBA" id="ARBA00022598"/>
    </source>
</evidence>
<reference evidence="7" key="1">
    <citation type="journal article" date="2019" name="Int. J. Syst. Evol. Microbiol.">
        <title>The Global Catalogue of Microorganisms (GCM) 10K type strain sequencing project: providing services to taxonomists for standard genome sequencing and annotation.</title>
        <authorList>
            <consortium name="The Broad Institute Genomics Platform"/>
            <consortium name="The Broad Institute Genome Sequencing Center for Infectious Disease"/>
            <person name="Wu L."/>
            <person name="Ma J."/>
        </authorList>
    </citation>
    <scope>NUCLEOTIDE SEQUENCE [LARGE SCALE GENOMIC DNA]</scope>
    <source>
        <strain evidence="7">JCM 16929</strain>
    </source>
</reference>
<dbReference type="SUPFAM" id="SSF56059">
    <property type="entry name" value="Glutathione synthetase ATP-binding domain-like"/>
    <property type="match status" value="1"/>
</dbReference>
<dbReference type="PANTHER" id="PTHR43585">
    <property type="entry name" value="FUMIPYRROLE BIOSYNTHESIS PROTEIN C"/>
    <property type="match status" value="1"/>
</dbReference>
<dbReference type="Proteomes" id="UP001501490">
    <property type="component" value="Unassembled WGS sequence"/>
</dbReference>
<evidence type="ECO:0000256" key="2">
    <source>
        <dbReference type="ARBA" id="ARBA00022741"/>
    </source>
</evidence>
<organism evidence="6 7">
    <name type="scientific">Microlunatus ginsengisoli</name>
    <dbReference type="NCBI Taxonomy" id="363863"/>
    <lineage>
        <taxon>Bacteria</taxon>
        <taxon>Bacillati</taxon>
        <taxon>Actinomycetota</taxon>
        <taxon>Actinomycetes</taxon>
        <taxon>Propionibacteriales</taxon>
        <taxon>Propionibacteriaceae</taxon>
        <taxon>Microlunatus</taxon>
    </lineage>
</organism>
<accession>A0ABP7AGI6</accession>
<keyword evidence="1" id="KW-0436">Ligase</keyword>
<dbReference type="InterPro" id="IPR052032">
    <property type="entry name" value="ATP-dep_AA_Ligase"/>
</dbReference>
<proteinExistence type="predicted"/>
<dbReference type="EMBL" id="BAABAB010000028">
    <property type="protein sequence ID" value="GAA3631837.1"/>
    <property type="molecule type" value="Genomic_DNA"/>
</dbReference>
<dbReference type="PROSITE" id="PS50975">
    <property type="entry name" value="ATP_GRASP"/>
    <property type="match status" value="1"/>
</dbReference>
<keyword evidence="7" id="KW-1185">Reference proteome</keyword>
<feature type="domain" description="ATP-grasp" evidence="5">
    <location>
        <begin position="120"/>
        <end position="316"/>
    </location>
</feature>